<gene>
    <name evidence="1" type="ORF">CEXT_460761</name>
</gene>
<name>A0AAV4VQX7_CAEEX</name>
<accession>A0AAV4VQX7</accession>
<dbReference type="Proteomes" id="UP001054945">
    <property type="component" value="Unassembled WGS sequence"/>
</dbReference>
<sequence>MKTFHLEFCAGTGAYPEHLLHPEREIDDIAYEYRASATFWYFSVRIRFRRVKIPSRAQPIGQKEPSALKGNGAITSSVFAVASSAVTSQPPRGDIFSRRNEPPQIRLAAANLARDTSPTALDASSSIEQSYFRIPVFSGIYLAAIT</sequence>
<evidence type="ECO:0000313" key="2">
    <source>
        <dbReference type="Proteomes" id="UP001054945"/>
    </source>
</evidence>
<proteinExistence type="predicted"/>
<keyword evidence="2" id="KW-1185">Reference proteome</keyword>
<evidence type="ECO:0000313" key="1">
    <source>
        <dbReference type="EMBL" id="GIY72891.1"/>
    </source>
</evidence>
<organism evidence="1 2">
    <name type="scientific">Caerostris extrusa</name>
    <name type="common">Bark spider</name>
    <name type="synonym">Caerostris bankana</name>
    <dbReference type="NCBI Taxonomy" id="172846"/>
    <lineage>
        <taxon>Eukaryota</taxon>
        <taxon>Metazoa</taxon>
        <taxon>Ecdysozoa</taxon>
        <taxon>Arthropoda</taxon>
        <taxon>Chelicerata</taxon>
        <taxon>Arachnida</taxon>
        <taxon>Araneae</taxon>
        <taxon>Araneomorphae</taxon>
        <taxon>Entelegynae</taxon>
        <taxon>Araneoidea</taxon>
        <taxon>Araneidae</taxon>
        <taxon>Caerostris</taxon>
    </lineage>
</organism>
<comment type="caution">
    <text evidence="1">The sequence shown here is derived from an EMBL/GenBank/DDBJ whole genome shotgun (WGS) entry which is preliminary data.</text>
</comment>
<reference evidence="1 2" key="1">
    <citation type="submission" date="2021-06" db="EMBL/GenBank/DDBJ databases">
        <title>Caerostris extrusa draft genome.</title>
        <authorList>
            <person name="Kono N."/>
            <person name="Arakawa K."/>
        </authorList>
    </citation>
    <scope>NUCLEOTIDE SEQUENCE [LARGE SCALE GENOMIC DNA]</scope>
</reference>
<protein>
    <submittedName>
        <fullName evidence="1">Uncharacterized protein</fullName>
    </submittedName>
</protein>
<dbReference type="AlphaFoldDB" id="A0AAV4VQX7"/>
<dbReference type="EMBL" id="BPLR01015005">
    <property type="protein sequence ID" value="GIY72891.1"/>
    <property type="molecule type" value="Genomic_DNA"/>
</dbReference>